<accession>A0A6A6MHN1</accession>
<dbReference type="PANTHER" id="PTHR36081:SF1">
    <property type="entry name" value="CELL WALL INTEGRITY_STRESS RESPONSE COMPONENT"/>
    <property type="match status" value="1"/>
</dbReference>
<proteinExistence type="predicted"/>
<dbReference type="EMBL" id="JAAGAX010000006">
    <property type="protein sequence ID" value="KAF2312447.1"/>
    <property type="molecule type" value="Genomic_DNA"/>
</dbReference>
<comment type="caution">
    <text evidence="1">The sequence shown here is derived from an EMBL/GenBank/DDBJ whole genome shotgun (WGS) entry which is preliminary data.</text>
</comment>
<keyword evidence="2" id="KW-1185">Reference proteome</keyword>
<evidence type="ECO:0000313" key="1">
    <source>
        <dbReference type="EMBL" id="KAF2312447.1"/>
    </source>
</evidence>
<sequence length="352" mass="39801">MALPHYKLAVPVDTSNHPKTTILNSFSSFPPTDAESVSLSFSSFSLGSKARNLSIFPRLRRIGHKIIDENVKESFPEHETQMSSIRWHLSEGGFQEFKLLERLGEGNKPTAIIGEVADDLNLDLVIISMEAIHSKHVDANLLAEFIPCPSLTFTVVNYSVPRVPFHVSLLIPPSPLLEGDVLWWRFISSGNFTLKSDYEWLYGDFGVPMNKMCFVKQVWLMILPLGWWDEFSKEDRLDKWVMDNINSKEMHSVLLGIACWKFWNRQNMVLFSEEHSLAKEWAHKTVNYASDVSNADPLIVGSTNFSTPKVESWIAWQTPRMGYFKLNTDGSVKGLSGFGGGIIREGMALENG</sequence>
<protein>
    <recommendedName>
        <fullName evidence="3">RNase H type-1 domain-containing protein</fullName>
    </recommendedName>
</protein>
<dbReference type="Proteomes" id="UP000467840">
    <property type="component" value="Chromosome 14"/>
</dbReference>
<organism evidence="1 2">
    <name type="scientific">Hevea brasiliensis</name>
    <name type="common">Para rubber tree</name>
    <name type="synonym">Siphonia brasiliensis</name>
    <dbReference type="NCBI Taxonomy" id="3981"/>
    <lineage>
        <taxon>Eukaryota</taxon>
        <taxon>Viridiplantae</taxon>
        <taxon>Streptophyta</taxon>
        <taxon>Embryophyta</taxon>
        <taxon>Tracheophyta</taxon>
        <taxon>Spermatophyta</taxon>
        <taxon>Magnoliopsida</taxon>
        <taxon>eudicotyledons</taxon>
        <taxon>Gunneridae</taxon>
        <taxon>Pentapetalae</taxon>
        <taxon>rosids</taxon>
        <taxon>fabids</taxon>
        <taxon>Malpighiales</taxon>
        <taxon>Euphorbiaceae</taxon>
        <taxon>Crotonoideae</taxon>
        <taxon>Micrandreae</taxon>
        <taxon>Hevea</taxon>
    </lineage>
</organism>
<evidence type="ECO:0000313" key="2">
    <source>
        <dbReference type="Proteomes" id="UP000467840"/>
    </source>
</evidence>
<evidence type="ECO:0008006" key="3">
    <source>
        <dbReference type="Google" id="ProtNLM"/>
    </source>
</evidence>
<dbReference type="PANTHER" id="PTHR36081">
    <property type="entry name" value="CELL WALL INTEGRITY/STRESS RESPONSE COMPONENT"/>
    <property type="match status" value="1"/>
</dbReference>
<gene>
    <name evidence="1" type="ORF">GH714_034703</name>
</gene>
<dbReference type="AlphaFoldDB" id="A0A6A6MHN1"/>
<reference evidence="1 2" key="1">
    <citation type="journal article" date="2020" name="Mol. Plant">
        <title>The Chromosome-Based Rubber Tree Genome Provides New Insights into Spurge Genome Evolution and Rubber Biosynthesis.</title>
        <authorList>
            <person name="Liu J."/>
            <person name="Shi C."/>
            <person name="Shi C.C."/>
            <person name="Li W."/>
            <person name="Zhang Q.J."/>
            <person name="Zhang Y."/>
            <person name="Li K."/>
            <person name="Lu H.F."/>
            <person name="Shi C."/>
            <person name="Zhu S.T."/>
            <person name="Xiao Z.Y."/>
            <person name="Nan H."/>
            <person name="Yue Y."/>
            <person name="Zhu X.G."/>
            <person name="Wu Y."/>
            <person name="Hong X.N."/>
            <person name="Fan G.Y."/>
            <person name="Tong Y."/>
            <person name="Zhang D."/>
            <person name="Mao C.L."/>
            <person name="Liu Y.L."/>
            <person name="Hao S.J."/>
            <person name="Liu W.Q."/>
            <person name="Lv M.Q."/>
            <person name="Zhang H.B."/>
            <person name="Liu Y."/>
            <person name="Hu-Tang G.R."/>
            <person name="Wang J.P."/>
            <person name="Wang J.H."/>
            <person name="Sun Y.H."/>
            <person name="Ni S.B."/>
            <person name="Chen W.B."/>
            <person name="Zhang X.C."/>
            <person name="Jiao Y.N."/>
            <person name="Eichler E.E."/>
            <person name="Li G.H."/>
            <person name="Liu X."/>
            <person name="Gao L.Z."/>
        </authorList>
    </citation>
    <scope>NUCLEOTIDE SEQUENCE [LARGE SCALE GENOMIC DNA]</scope>
    <source>
        <strain evidence="2">cv. GT1</strain>
        <tissue evidence="1">Leaf</tissue>
    </source>
</reference>
<name>A0A6A6MHN1_HEVBR</name>